<dbReference type="Pfam" id="PF00126">
    <property type="entry name" value="HTH_1"/>
    <property type="match status" value="1"/>
</dbReference>
<gene>
    <name evidence="6" type="ORF">GCM10007977_042620</name>
</gene>
<dbReference type="EMBL" id="BMPI01000020">
    <property type="protein sequence ID" value="GGM36595.1"/>
    <property type="molecule type" value="Genomic_DNA"/>
</dbReference>
<dbReference type="InterPro" id="IPR036390">
    <property type="entry name" value="WH_DNA-bd_sf"/>
</dbReference>
<dbReference type="Gene3D" id="3.40.190.290">
    <property type="match status" value="1"/>
</dbReference>
<evidence type="ECO:0000256" key="3">
    <source>
        <dbReference type="ARBA" id="ARBA00023125"/>
    </source>
</evidence>
<dbReference type="GO" id="GO:0003700">
    <property type="term" value="F:DNA-binding transcription factor activity"/>
    <property type="evidence" value="ECO:0007669"/>
    <property type="project" value="InterPro"/>
</dbReference>
<dbReference type="CDD" id="cd05466">
    <property type="entry name" value="PBP2_LTTR_substrate"/>
    <property type="match status" value="1"/>
</dbReference>
<feature type="domain" description="HTH lysR-type" evidence="5">
    <location>
        <begin position="1"/>
        <end position="57"/>
    </location>
</feature>
<dbReference type="InterPro" id="IPR005119">
    <property type="entry name" value="LysR_subst-bd"/>
</dbReference>
<proteinExistence type="inferred from homology"/>
<dbReference type="PANTHER" id="PTHR30419">
    <property type="entry name" value="HTH-TYPE TRANSCRIPTIONAL REGULATOR YBHD"/>
    <property type="match status" value="1"/>
</dbReference>
<evidence type="ECO:0000256" key="1">
    <source>
        <dbReference type="ARBA" id="ARBA00009437"/>
    </source>
</evidence>
<evidence type="ECO:0000313" key="7">
    <source>
        <dbReference type="Proteomes" id="UP000642070"/>
    </source>
</evidence>
<evidence type="ECO:0000313" key="6">
    <source>
        <dbReference type="EMBL" id="GGM36595.1"/>
    </source>
</evidence>
<reference evidence="6" key="1">
    <citation type="journal article" date="2014" name="Int. J. Syst. Evol. Microbiol.">
        <title>Complete genome sequence of Corynebacterium casei LMG S-19264T (=DSM 44701T), isolated from a smear-ripened cheese.</title>
        <authorList>
            <consortium name="US DOE Joint Genome Institute (JGI-PGF)"/>
            <person name="Walter F."/>
            <person name="Albersmeier A."/>
            <person name="Kalinowski J."/>
            <person name="Ruckert C."/>
        </authorList>
    </citation>
    <scope>NUCLEOTIDE SEQUENCE</scope>
    <source>
        <strain evidence="6">JCM 19831</strain>
    </source>
</reference>
<dbReference type="InterPro" id="IPR050950">
    <property type="entry name" value="HTH-type_LysR_regulators"/>
</dbReference>
<keyword evidence="7" id="KW-1185">Reference proteome</keyword>
<dbReference type="InterPro" id="IPR036388">
    <property type="entry name" value="WH-like_DNA-bd_sf"/>
</dbReference>
<dbReference type="Gene3D" id="1.10.10.10">
    <property type="entry name" value="Winged helix-like DNA-binding domain superfamily/Winged helix DNA-binding domain"/>
    <property type="match status" value="1"/>
</dbReference>
<keyword evidence="3" id="KW-0238">DNA-binding</keyword>
<evidence type="ECO:0000256" key="2">
    <source>
        <dbReference type="ARBA" id="ARBA00023015"/>
    </source>
</evidence>
<dbReference type="SUPFAM" id="SSF53850">
    <property type="entry name" value="Periplasmic binding protein-like II"/>
    <property type="match status" value="1"/>
</dbReference>
<evidence type="ECO:0000259" key="5">
    <source>
        <dbReference type="PROSITE" id="PS50931"/>
    </source>
</evidence>
<comment type="caution">
    <text evidence="6">The sequence shown here is derived from an EMBL/GenBank/DDBJ whole genome shotgun (WGS) entry which is preliminary data.</text>
</comment>
<keyword evidence="2" id="KW-0805">Transcription regulation</keyword>
<organism evidence="6 7">
    <name type="scientific">Dactylosporangium sucinum</name>
    <dbReference type="NCBI Taxonomy" id="1424081"/>
    <lineage>
        <taxon>Bacteria</taxon>
        <taxon>Bacillati</taxon>
        <taxon>Actinomycetota</taxon>
        <taxon>Actinomycetes</taxon>
        <taxon>Micromonosporales</taxon>
        <taxon>Micromonosporaceae</taxon>
        <taxon>Dactylosporangium</taxon>
    </lineage>
</organism>
<comment type="similarity">
    <text evidence="1">Belongs to the LysR transcriptional regulatory family.</text>
</comment>
<dbReference type="AlphaFoldDB" id="A0A917TTH3"/>
<dbReference type="SUPFAM" id="SSF46785">
    <property type="entry name" value="Winged helix' DNA-binding domain"/>
    <property type="match status" value="1"/>
</dbReference>
<name>A0A917TTH3_9ACTN</name>
<dbReference type="GO" id="GO:0003677">
    <property type="term" value="F:DNA binding"/>
    <property type="evidence" value="ECO:0007669"/>
    <property type="project" value="UniProtKB-KW"/>
</dbReference>
<dbReference type="InterPro" id="IPR000847">
    <property type="entry name" value="LysR_HTH_N"/>
</dbReference>
<dbReference type="Proteomes" id="UP000642070">
    <property type="component" value="Unassembled WGS sequence"/>
</dbReference>
<dbReference type="GO" id="GO:0005829">
    <property type="term" value="C:cytosol"/>
    <property type="evidence" value="ECO:0007669"/>
    <property type="project" value="TreeGrafter"/>
</dbReference>
<dbReference type="PRINTS" id="PR00039">
    <property type="entry name" value="HTHLYSR"/>
</dbReference>
<evidence type="ECO:0000256" key="4">
    <source>
        <dbReference type="ARBA" id="ARBA00023163"/>
    </source>
</evidence>
<dbReference type="PROSITE" id="PS50931">
    <property type="entry name" value="HTH_LYSR"/>
    <property type="match status" value="1"/>
</dbReference>
<dbReference type="RefSeq" id="WP_190251655.1">
    <property type="nucleotide sequence ID" value="NZ_BMPI01000020.1"/>
</dbReference>
<sequence length="319" mass="34757">MTLMQLQAFLTAAARGTFTAAADELKMSQPAISDLIRRLEDELGTKLFHRGRSLVLTDAGEQLLPHAEQAVTSARLGAQAVRSQLDLAGGTATFGLLRNADFYLRADLAQRFRTRYPKVRVRLVGQHSAETAQSVASGSLEAGLLTLPVPDEGLDIVPLARDELLYVTADAARAHTPPTIDDFCGVPLVLYDAHHAAADPARRQLAERAQLAGRRIEPVIEVEYLSTALTLVKERFGDSVIARAATLSGVMPDNLHTTPFAEPLYETLALVRRRGQILSPATREMARMAWDSLVEHQSGLHGTVEITASTRQLRSFFGT</sequence>
<accession>A0A917TTH3</accession>
<dbReference type="Pfam" id="PF03466">
    <property type="entry name" value="LysR_substrate"/>
    <property type="match status" value="1"/>
</dbReference>
<reference evidence="6" key="2">
    <citation type="submission" date="2020-09" db="EMBL/GenBank/DDBJ databases">
        <authorList>
            <person name="Sun Q."/>
            <person name="Ohkuma M."/>
        </authorList>
    </citation>
    <scope>NUCLEOTIDE SEQUENCE</scope>
    <source>
        <strain evidence="6">JCM 19831</strain>
    </source>
</reference>
<protein>
    <submittedName>
        <fullName evidence="6">LysR family transcriptional regulator</fullName>
    </submittedName>
</protein>
<keyword evidence="4" id="KW-0804">Transcription</keyword>
<dbReference type="FunFam" id="1.10.10.10:FF:000001">
    <property type="entry name" value="LysR family transcriptional regulator"/>
    <property type="match status" value="1"/>
</dbReference>